<comment type="caution">
    <text evidence="5">The sequence shown here is derived from an EMBL/GenBank/DDBJ whole genome shotgun (WGS) entry which is preliminary data.</text>
</comment>
<dbReference type="STRING" id="1097556.R4XG41"/>
<evidence type="ECO:0000256" key="3">
    <source>
        <dbReference type="ARBA" id="ARBA00023002"/>
    </source>
</evidence>
<dbReference type="Pfam" id="PF00106">
    <property type="entry name" value="adh_short"/>
    <property type="match status" value="1"/>
</dbReference>
<dbReference type="Gene3D" id="3.40.50.720">
    <property type="entry name" value="NAD(P)-binding Rossmann-like Domain"/>
    <property type="match status" value="1"/>
</dbReference>
<evidence type="ECO:0000256" key="4">
    <source>
        <dbReference type="RuleBase" id="RU000363"/>
    </source>
</evidence>
<dbReference type="PRINTS" id="PR00080">
    <property type="entry name" value="SDRFAMILY"/>
</dbReference>
<dbReference type="Proteomes" id="UP000013776">
    <property type="component" value="Unassembled WGS sequence"/>
</dbReference>
<dbReference type="PROSITE" id="PS00061">
    <property type="entry name" value="ADH_SHORT"/>
    <property type="match status" value="1"/>
</dbReference>
<keyword evidence="3" id="KW-0560">Oxidoreductase</keyword>
<organism evidence="5 6">
    <name type="scientific">Taphrina deformans (strain PYCC 5710 / ATCC 11124 / CBS 356.35 / IMI 108563 / JCM 9778 / NBRC 8474)</name>
    <name type="common">Peach leaf curl fungus</name>
    <name type="synonym">Lalaria deformans</name>
    <dbReference type="NCBI Taxonomy" id="1097556"/>
    <lineage>
        <taxon>Eukaryota</taxon>
        <taxon>Fungi</taxon>
        <taxon>Dikarya</taxon>
        <taxon>Ascomycota</taxon>
        <taxon>Taphrinomycotina</taxon>
        <taxon>Taphrinomycetes</taxon>
        <taxon>Taphrinales</taxon>
        <taxon>Taphrinaceae</taxon>
        <taxon>Taphrina</taxon>
    </lineage>
</organism>
<gene>
    <name evidence="5" type="ORF">TAPDE_003690</name>
</gene>
<dbReference type="OrthoDB" id="498125at2759"/>
<dbReference type="AlphaFoldDB" id="R4XG41"/>
<evidence type="ECO:0000256" key="2">
    <source>
        <dbReference type="ARBA" id="ARBA00022857"/>
    </source>
</evidence>
<evidence type="ECO:0000313" key="6">
    <source>
        <dbReference type="Proteomes" id="UP000013776"/>
    </source>
</evidence>
<dbReference type="VEuPathDB" id="FungiDB:TAPDE_003690"/>
<name>R4XG41_TAPDE</name>
<dbReference type="InterPro" id="IPR002347">
    <property type="entry name" value="SDR_fam"/>
</dbReference>
<dbReference type="PRINTS" id="PR00081">
    <property type="entry name" value="GDHRDH"/>
</dbReference>
<dbReference type="eggNOG" id="KOG0725">
    <property type="taxonomic scope" value="Eukaryota"/>
</dbReference>
<dbReference type="EMBL" id="CAHR02000150">
    <property type="protein sequence ID" value="CCG83464.1"/>
    <property type="molecule type" value="Genomic_DNA"/>
</dbReference>
<proteinExistence type="inferred from homology"/>
<dbReference type="InterPro" id="IPR020904">
    <property type="entry name" value="Sc_DH/Rdtase_CS"/>
</dbReference>
<protein>
    <submittedName>
        <fullName evidence="5">Short chain dehydrogenase/reductase family oxidoreductase</fullName>
    </submittedName>
</protein>
<evidence type="ECO:0000256" key="1">
    <source>
        <dbReference type="ARBA" id="ARBA00006484"/>
    </source>
</evidence>
<accession>R4XG41</accession>
<keyword evidence="2" id="KW-0521">NADP</keyword>
<dbReference type="InterPro" id="IPR036291">
    <property type="entry name" value="NAD(P)-bd_dom_sf"/>
</dbReference>
<dbReference type="GO" id="GO:0016491">
    <property type="term" value="F:oxidoreductase activity"/>
    <property type="evidence" value="ECO:0007669"/>
    <property type="project" value="UniProtKB-KW"/>
</dbReference>
<keyword evidence="6" id="KW-1185">Reference proteome</keyword>
<comment type="similarity">
    <text evidence="1 4">Belongs to the short-chain dehydrogenases/reductases (SDR) family.</text>
</comment>
<reference evidence="5 6" key="1">
    <citation type="journal article" date="2013" name="MBio">
        <title>Genome sequencing of the plant pathogen Taphrina deformans, the causal agent of peach leaf curl.</title>
        <authorList>
            <person name="Cisse O.H."/>
            <person name="Almeida J.M.G.C.F."/>
            <person name="Fonseca A."/>
            <person name="Kumar A.A."/>
            <person name="Salojaervi J."/>
            <person name="Overmyer K."/>
            <person name="Hauser P.M."/>
            <person name="Pagni M."/>
        </authorList>
    </citation>
    <scope>NUCLEOTIDE SEQUENCE [LARGE SCALE GENOMIC DNA]</scope>
    <source>
        <strain evidence="6">PYCC 5710 / ATCC 11124 / CBS 356.35 / IMI 108563 / JCM 9778 / NBRC 8474</strain>
    </source>
</reference>
<dbReference type="PANTHER" id="PTHR43180">
    <property type="entry name" value="3-OXOACYL-(ACYL-CARRIER-PROTEIN) REDUCTASE (AFU_ORTHOLOGUE AFUA_6G11210)"/>
    <property type="match status" value="1"/>
</dbReference>
<dbReference type="SUPFAM" id="SSF51735">
    <property type="entry name" value="NAD(P)-binding Rossmann-fold domains"/>
    <property type="match status" value="1"/>
</dbReference>
<dbReference type="PANTHER" id="PTHR43180:SF16">
    <property type="entry name" value="BACILYSIN BIOSYNTHESIS OXIDOREDUCTASE BACC"/>
    <property type="match status" value="1"/>
</dbReference>
<evidence type="ECO:0000313" key="5">
    <source>
        <dbReference type="EMBL" id="CCG83464.1"/>
    </source>
</evidence>
<sequence length="358" mass="39686">MTDKKDIFGPKTMVSAAIDAKILQSEPDMDSLRGKNVLITGGAGGLGKAMAERYIAAGANVTIGDLDVTNGEKLARTNRALEFKKCNVLSWDDQKDLFEFAYNRFSGLDIVVANAGVTERGFSCTDDLEKPGLFTLNINLQAQFYTAKLAHYYLRRNPKGVNRDRVLLLTGSMASVGEIPGAPEYTASKHGMLGLMRSLRRTAPSDDIRVNSIHPWFVETGIIDEGVKLLLAGTRYANIEDVVRAVMILSTEKVNGRALAIMAPDVGVVDLFPSDDTVGDFQVFTDRVAHAFGLRNRALARVSYVKDWVKQVSHLVWRTGKLPLLAFLLTLAYRKRKSPYVQIKLMEMVQKYHELRGN</sequence>